<organism evidence="3">
    <name type="scientific">Acidithiobacillus sulfuriphilus</name>
    <dbReference type="NCBI Taxonomy" id="1867749"/>
    <lineage>
        <taxon>Bacteria</taxon>
        <taxon>Pseudomonadati</taxon>
        <taxon>Pseudomonadota</taxon>
        <taxon>Acidithiobacillia</taxon>
        <taxon>Acidithiobacillales</taxon>
        <taxon>Acidithiobacillaceae</taxon>
        <taxon>Acidithiobacillus</taxon>
    </lineage>
</organism>
<evidence type="ECO:0000259" key="2">
    <source>
        <dbReference type="Pfam" id="PF10006"/>
    </source>
</evidence>
<sequence length="268" mass="29608">MSAHSPYPAAQPKGDRIVSNAQRDVIQGPGPNASVLLDLLGQADQSARPVVFAAAQRLGLGQRLQILVDFEPAPLMKAIAFQLRDSISWSATQHGPQWEIAVQPRAEAEARDVVDLLTWDHFHLDRQFADVLLAANQNDMGEAEHIFKDYWIGLRRHVHLENNILGPALGGDAEHGPLSHMLGEHESIVEQARILEEAFNEQDYGLLAPICAVLSGSLAKHENREENTLFPIWQTACNADRGRAQEFLLRAKALLAGAEDREVCTLFP</sequence>
<protein>
    <submittedName>
        <fullName evidence="3">DUF2249 domain-containing protein</fullName>
    </submittedName>
</protein>
<name>A0A3M8R125_9PROT</name>
<dbReference type="Pfam" id="PF10006">
    <property type="entry name" value="DUF2249"/>
    <property type="match status" value="1"/>
</dbReference>
<gene>
    <name evidence="3" type="ORF">EC580_07540</name>
</gene>
<dbReference type="InterPro" id="IPR012312">
    <property type="entry name" value="Hemerythrin-like"/>
</dbReference>
<dbReference type="InterPro" id="IPR018720">
    <property type="entry name" value="DUF2249"/>
</dbReference>
<feature type="domain" description="DUF2249" evidence="2">
    <location>
        <begin position="38"/>
        <end position="102"/>
    </location>
</feature>
<accession>A0A3M8R125</accession>
<evidence type="ECO:0000259" key="1">
    <source>
        <dbReference type="Pfam" id="PF01814"/>
    </source>
</evidence>
<proteinExistence type="predicted"/>
<dbReference type="Gene3D" id="1.20.120.520">
    <property type="entry name" value="nmb1532 protein domain like"/>
    <property type="match status" value="1"/>
</dbReference>
<comment type="caution">
    <text evidence="3">The sequence shown here is derived from an EMBL/GenBank/DDBJ whole genome shotgun (WGS) entry which is preliminary data.</text>
</comment>
<dbReference type="Pfam" id="PF01814">
    <property type="entry name" value="Hemerythrin"/>
    <property type="match status" value="1"/>
</dbReference>
<feature type="domain" description="Hemerythrin-like" evidence="1">
    <location>
        <begin position="113"/>
        <end position="232"/>
    </location>
</feature>
<dbReference type="AlphaFoldDB" id="A0A3M8R125"/>
<dbReference type="EMBL" id="RIZI01000163">
    <property type="protein sequence ID" value="RNF62246.1"/>
    <property type="molecule type" value="Genomic_DNA"/>
</dbReference>
<evidence type="ECO:0000313" key="3">
    <source>
        <dbReference type="EMBL" id="RNF62246.1"/>
    </source>
</evidence>
<reference evidence="3" key="1">
    <citation type="submission" date="2018-10" db="EMBL/GenBank/DDBJ databases">
        <title>Acidithiobacillus sulfuriphilus sp. nov.: an extremely acidophilic sulfur-oxidizing chemolithotroph isolated from a neutral pH environment.</title>
        <authorList>
            <person name="Falagan C."/>
            <person name="Moya-Beltran A."/>
            <person name="Quatrini R."/>
            <person name="Johnson D.B."/>
        </authorList>
    </citation>
    <scope>NUCLEOTIDE SEQUENCE [LARGE SCALE GENOMIC DNA]</scope>
    <source>
        <strain evidence="3">CJ-2</strain>
    </source>
</reference>
<dbReference type="OrthoDB" id="5293910at2"/>